<sequence length="347" mass="39475">MRTLLRMVGDRGYDFSAILQEAGLDFDPLDEGSPRYRAEVSAMQYSRVYQQVLSLLQDETFGVTGSELVAPGAFRMMCYCVISCENLGQAIQRASEFYRTFFDERSQLYTNFSQEFARVGYRTMDRTSRPQVGAADAYGLSMWHRFFGWLCGRPIELKRVDFTGDPPANLSKYEDLFCCPLYFNQSKDLLYFDSACLAWPVVHTQHSLREFLRTAPYQMLLMENDSSGNNLSAQVRAMIGHDFSEGFPSFEMISSALNMSAPTLRRRLKREGTTFQEIKDKARCEAAKLCLNRHELSINEVALQMGFTDPSAFHRSFKKWTGETPGQFRQGCAGAGNLRTRSPGGDR</sequence>
<dbReference type="EMBL" id="SMSE01000004">
    <property type="protein sequence ID" value="TDG12207.1"/>
    <property type="molecule type" value="Genomic_DNA"/>
</dbReference>
<dbReference type="PROSITE" id="PS01124">
    <property type="entry name" value="HTH_ARAC_FAMILY_2"/>
    <property type="match status" value="1"/>
</dbReference>
<evidence type="ECO:0000259" key="5">
    <source>
        <dbReference type="PROSITE" id="PS01124"/>
    </source>
</evidence>
<keyword evidence="1" id="KW-0805">Transcription regulation</keyword>
<evidence type="ECO:0000256" key="2">
    <source>
        <dbReference type="ARBA" id="ARBA00023125"/>
    </source>
</evidence>
<evidence type="ECO:0000256" key="1">
    <source>
        <dbReference type="ARBA" id="ARBA00023015"/>
    </source>
</evidence>
<proteinExistence type="predicted"/>
<evidence type="ECO:0000313" key="6">
    <source>
        <dbReference type="EMBL" id="TDG12207.1"/>
    </source>
</evidence>
<organism evidence="6 7">
    <name type="scientific">Seongchinamella unica</name>
    <dbReference type="NCBI Taxonomy" id="2547392"/>
    <lineage>
        <taxon>Bacteria</taxon>
        <taxon>Pseudomonadati</taxon>
        <taxon>Pseudomonadota</taxon>
        <taxon>Gammaproteobacteria</taxon>
        <taxon>Cellvibrionales</taxon>
        <taxon>Halieaceae</taxon>
        <taxon>Seongchinamella</taxon>
    </lineage>
</organism>
<dbReference type="SMART" id="SM00342">
    <property type="entry name" value="HTH_ARAC"/>
    <property type="match status" value="1"/>
</dbReference>
<keyword evidence="7" id="KW-1185">Reference proteome</keyword>
<dbReference type="InterPro" id="IPR032687">
    <property type="entry name" value="AraC-type_N"/>
</dbReference>
<evidence type="ECO:0000256" key="4">
    <source>
        <dbReference type="SAM" id="MobiDB-lite"/>
    </source>
</evidence>
<comment type="caution">
    <text evidence="6">The sequence shown here is derived from an EMBL/GenBank/DDBJ whole genome shotgun (WGS) entry which is preliminary data.</text>
</comment>
<dbReference type="InterPro" id="IPR018060">
    <property type="entry name" value="HTH_AraC"/>
</dbReference>
<dbReference type="OrthoDB" id="5582699at2"/>
<evidence type="ECO:0000256" key="3">
    <source>
        <dbReference type="ARBA" id="ARBA00023163"/>
    </source>
</evidence>
<reference evidence="6 7" key="1">
    <citation type="submission" date="2019-03" db="EMBL/GenBank/DDBJ databases">
        <title>Seongchinamella monodicae gen. nov., sp. nov., a novel member of the Gammaproteobacteria isolated from a tidal mudflat of beach.</title>
        <authorList>
            <person name="Yang H.G."/>
            <person name="Kang J.W."/>
            <person name="Lee S.D."/>
        </authorList>
    </citation>
    <scope>NUCLEOTIDE SEQUENCE [LARGE SCALE GENOMIC DNA]</scope>
    <source>
        <strain evidence="6 7">GH4-78</strain>
    </source>
</reference>
<dbReference type="PRINTS" id="PR00032">
    <property type="entry name" value="HTHARAC"/>
</dbReference>
<gene>
    <name evidence="6" type="ORF">E2F43_17045</name>
</gene>
<keyword evidence="3" id="KW-0804">Transcription</keyword>
<feature type="domain" description="HTH araC/xylS-type" evidence="5">
    <location>
        <begin position="233"/>
        <end position="331"/>
    </location>
</feature>
<dbReference type="PANTHER" id="PTHR47894">
    <property type="entry name" value="HTH-TYPE TRANSCRIPTIONAL REGULATOR GADX"/>
    <property type="match status" value="1"/>
</dbReference>
<dbReference type="Pfam" id="PF12625">
    <property type="entry name" value="Arabinose_bd"/>
    <property type="match status" value="1"/>
</dbReference>
<name>A0A4R5LP82_9GAMM</name>
<dbReference type="InterPro" id="IPR020449">
    <property type="entry name" value="Tscrpt_reg_AraC-type_HTH"/>
</dbReference>
<dbReference type="PANTHER" id="PTHR47894:SF1">
    <property type="entry name" value="HTH-TYPE TRANSCRIPTIONAL REGULATOR VQSM"/>
    <property type="match status" value="1"/>
</dbReference>
<keyword evidence="2" id="KW-0238">DNA-binding</keyword>
<dbReference type="GO" id="GO:0000976">
    <property type="term" value="F:transcription cis-regulatory region binding"/>
    <property type="evidence" value="ECO:0007669"/>
    <property type="project" value="TreeGrafter"/>
</dbReference>
<protein>
    <submittedName>
        <fullName evidence="6">AraC family transcriptional regulator</fullName>
    </submittedName>
</protein>
<dbReference type="AlphaFoldDB" id="A0A4R5LP82"/>
<accession>A0A4R5LP82</accession>
<dbReference type="SUPFAM" id="SSF46689">
    <property type="entry name" value="Homeodomain-like"/>
    <property type="match status" value="1"/>
</dbReference>
<dbReference type="Gene3D" id="1.10.10.60">
    <property type="entry name" value="Homeodomain-like"/>
    <property type="match status" value="1"/>
</dbReference>
<dbReference type="Proteomes" id="UP000295554">
    <property type="component" value="Unassembled WGS sequence"/>
</dbReference>
<evidence type="ECO:0000313" key="7">
    <source>
        <dbReference type="Proteomes" id="UP000295554"/>
    </source>
</evidence>
<feature type="region of interest" description="Disordered" evidence="4">
    <location>
        <begin position="326"/>
        <end position="347"/>
    </location>
</feature>
<dbReference type="Pfam" id="PF12833">
    <property type="entry name" value="HTH_18"/>
    <property type="match status" value="1"/>
</dbReference>
<dbReference type="InterPro" id="IPR009057">
    <property type="entry name" value="Homeodomain-like_sf"/>
</dbReference>
<dbReference type="GO" id="GO:0005829">
    <property type="term" value="C:cytosol"/>
    <property type="evidence" value="ECO:0007669"/>
    <property type="project" value="TreeGrafter"/>
</dbReference>
<dbReference type="GO" id="GO:0003700">
    <property type="term" value="F:DNA-binding transcription factor activity"/>
    <property type="evidence" value="ECO:0007669"/>
    <property type="project" value="InterPro"/>
</dbReference>